<dbReference type="PANTHER" id="PTHR20883">
    <property type="entry name" value="PHYTANOYL-COA DIOXYGENASE DOMAIN CONTAINING 1"/>
    <property type="match status" value="1"/>
</dbReference>
<dbReference type="SUPFAM" id="SSF51197">
    <property type="entry name" value="Clavaminate synthase-like"/>
    <property type="match status" value="1"/>
</dbReference>
<dbReference type="Gene3D" id="2.60.120.620">
    <property type="entry name" value="q2cbj1_9rhob like domain"/>
    <property type="match status" value="1"/>
</dbReference>
<evidence type="ECO:0000313" key="2">
    <source>
        <dbReference type="Proteomes" id="UP000316921"/>
    </source>
</evidence>
<dbReference type="KEGG" id="pbap:Pla133_38430"/>
<dbReference type="PANTHER" id="PTHR20883:SF46">
    <property type="entry name" value="PHYTANOYL-COA HYDROXYLASE"/>
    <property type="match status" value="1"/>
</dbReference>
<dbReference type="Proteomes" id="UP000316921">
    <property type="component" value="Chromosome"/>
</dbReference>
<protein>
    <submittedName>
        <fullName evidence="1">Phytanoyl-CoA dioxygenase (PhyH)</fullName>
    </submittedName>
</protein>
<sequence length="328" mass="37238">MGLVRTPLRVAREAARRWVVQPLFRARVDPRLGERPWYDTPDAERRLAELKLDASDRARLEAWRRDGLMVLEGAIDEARLEALSAAVEAAWSGANPRVWVEHYTADEVLFDPLQPHWRSEPHKLLDLHLHSAAAGAVLAAPGLARWLHLLLGPRVDAFQSLVFERGTEQAMHRDTNFVGLTPPWQMVATWIALEDIEPGSGELEYYLGSNHLADYRFADGGHYLEPGAPVPDDYSDHWHGLAAELGLERRRFLPKRGDVLIWHAGLVHGGSPVTVADSTRRSLVTHFCPRGAVPAYAWDRRRRLTRRLDSGLRLTAFPRRRRRERLTG</sequence>
<accession>A0A518BP35</accession>
<dbReference type="AlphaFoldDB" id="A0A518BP35"/>
<organism evidence="1 2">
    <name type="scientific">Engelhardtia mirabilis</name>
    <dbReference type="NCBI Taxonomy" id="2528011"/>
    <lineage>
        <taxon>Bacteria</taxon>
        <taxon>Pseudomonadati</taxon>
        <taxon>Planctomycetota</taxon>
        <taxon>Planctomycetia</taxon>
        <taxon>Planctomycetia incertae sedis</taxon>
        <taxon>Engelhardtia</taxon>
    </lineage>
</organism>
<reference evidence="1 2" key="1">
    <citation type="submission" date="2019-02" db="EMBL/GenBank/DDBJ databases">
        <title>Deep-cultivation of Planctomycetes and their phenomic and genomic characterization uncovers novel biology.</title>
        <authorList>
            <person name="Wiegand S."/>
            <person name="Jogler M."/>
            <person name="Boedeker C."/>
            <person name="Pinto D."/>
            <person name="Vollmers J."/>
            <person name="Rivas-Marin E."/>
            <person name="Kohn T."/>
            <person name="Peeters S.H."/>
            <person name="Heuer A."/>
            <person name="Rast P."/>
            <person name="Oberbeckmann S."/>
            <person name="Bunk B."/>
            <person name="Jeske O."/>
            <person name="Meyerdierks A."/>
            <person name="Storesund J.E."/>
            <person name="Kallscheuer N."/>
            <person name="Luecker S."/>
            <person name="Lage O.M."/>
            <person name="Pohl T."/>
            <person name="Merkel B.J."/>
            <person name="Hornburger P."/>
            <person name="Mueller R.-W."/>
            <person name="Bruemmer F."/>
            <person name="Labrenz M."/>
            <person name="Spormann A.M."/>
            <person name="Op den Camp H."/>
            <person name="Overmann J."/>
            <person name="Amann R."/>
            <person name="Jetten M.S.M."/>
            <person name="Mascher T."/>
            <person name="Medema M.H."/>
            <person name="Devos D.P."/>
            <person name="Kaster A.-K."/>
            <person name="Ovreas L."/>
            <person name="Rohde M."/>
            <person name="Galperin M.Y."/>
            <person name="Jogler C."/>
        </authorList>
    </citation>
    <scope>NUCLEOTIDE SEQUENCE [LARGE SCALE GENOMIC DNA]</scope>
    <source>
        <strain evidence="1 2">Pla133</strain>
    </source>
</reference>
<name>A0A518BP35_9BACT</name>
<dbReference type="GO" id="GO:0016706">
    <property type="term" value="F:2-oxoglutarate-dependent dioxygenase activity"/>
    <property type="evidence" value="ECO:0007669"/>
    <property type="project" value="UniProtKB-ARBA"/>
</dbReference>
<keyword evidence="2" id="KW-1185">Reference proteome</keyword>
<dbReference type="EMBL" id="CP036287">
    <property type="protein sequence ID" value="QDU68740.1"/>
    <property type="molecule type" value="Genomic_DNA"/>
</dbReference>
<dbReference type="GO" id="GO:0005506">
    <property type="term" value="F:iron ion binding"/>
    <property type="evidence" value="ECO:0007669"/>
    <property type="project" value="UniProtKB-ARBA"/>
</dbReference>
<dbReference type="InterPro" id="IPR008775">
    <property type="entry name" value="Phytyl_CoA_dOase-like"/>
</dbReference>
<dbReference type="Pfam" id="PF05721">
    <property type="entry name" value="PhyH"/>
    <property type="match status" value="1"/>
</dbReference>
<proteinExistence type="predicted"/>
<dbReference type="RefSeq" id="WP_145068014.1">
    <property type="nucleotide sequence ID" value="NZ_CP036287.1"/>
</dbReference>
<keyword evidence="1" id="KW-0560">Oxidoreductase</keyword>
<evidence type="ECO:0000313" key="1">
    <source>
        <dbReference type="EMBL" id="QDU68740.1"/>
    </source>
</evidence>
<keyword evidence="1" id="KW-0223">Dioxygenase</keyword>
<gene>
    <name evidence="1" type="ORF">Pla133_38430</name>
</gene>